<dbReference type="InParanoid" id="A0A152A7U1"/>
<reference evidence="1 2" key="1">
    <citation type="submission" date="2015-12" db="EMBL/GenBank/DDBJ databases">
        <title>Dictyostelia acquired genes for synthesis and detection of signals that induce cell-type specialization by lateral gene transfer from prokaryotes.</title>
        <authorList>
            <person name="Gloeckner G."/>
            <person name="Schaap P."/>
        </authorList>
    </citation>
    <scope>NUCLEOTIDE SEQUENCE [LARGE SCALE GENOMIC DNA]</scope>
    <source>
        <strain evidence="1 2">TK</strain>
    </source>
</reference>
<accession>A0A152A7U1</accession>
<evidence type="ECO:0008006" key="3">
    <source>
        <dbReference type="Google" id="ProtNLM"/>
    </source>
</evidence>
<dbReference type="Proteomes" id="UP000076078">
    <property type="component" value="Unassembled WGS sequence"/>
</dbReference>
<dbReference type="OMA" id="WDGSENP"/>
<dbReference type="Pfam" id="PF05960">
    <property type="entry name" value="DUF885"/>
    <property type="match status" value="1"/>
</dbReference>
<protein>
    <recommendedName>
        <fullName evidence="3">DUF885 family protein</fullName>
    </recommendedName>
</protein>
<proteinExistence type="predicted"/>
<evidence type="ECO:0000313" key="1">
    <source>
        <dbReference type="EMBL" id="KYR02309.1"/>
    </source>
</evidence>
<comment type="caution">
    <text evidence="1">The sequence shown here is derived from an EMBL/GenBank/DDBJ whole genome shotgun (WGS) entry which is preliminary data.</text>
</comment>
<keyword evidence="2" id="KW-1185">Reference proteome</keyword>
<gene>
    <name evidence="1" type="ORF">DLAC_01141</name>
</gene>
<dbReference type="PANTHER" id="PTHR33361:SF14">
    <property type="entry name" value="DUF885 FAMILY PROTEIN"/>
    <property type="match status" value="1"/>
</dbReference>
<dbReference type="OrthoDB" id="5959877at2759"/>
<dbReference type="PANTHER" id="PTHR33361">
    <property type="entry name" value="GLR0591 PROTEIN"/>
    <property type="match status" value="1"/>
</dbReference>
<sequence length="588" mass="68746">MTNHRVLEKLGISNYLRYNNHLDNVSPSFRHKQYNFFKKNIKYLESFRVKVEKHIRTKTANEDDFQKWVSMTTAQWTLESFLMGHKFNCYKFPLYNNLLLFPSNVYKGCITAYFNTLKNIQRLNSEKEITDYICRLEQTPSFIKGLLEDITTRSKAGIIPPVDCLIDICKQLESILHNQYLLDPNESIIQIVKKHLSTIKSRNISSKRKELIIENTKYAVYNCFIPPLRELLEFHYKLIPKSPKEVGIWRLPNGDETYKFLIYYNTSTTVHPMEIHELAFRELRSIQSKLIELAKPEFTYDPNNEFFGQFLRRIITAPELNNVGNSVRECVINKANESLSFSRKKICTFLPELKDLSNVRIGSSEFLYDTNFVYHQAPLDNSELPLMCINFNNELTHFQWVAKALSFREGVPGHHFQQSYQRTLKGVDVFRKNFSNYSFYAGWGHYACSVLAAEQGLYENKWELFGNYLVDLRATGKLILDPSMHYKSLKWDTDKCKYFLINTLGYDNITANHEIRFIATLPGTVLAEKFGQVRILDLRNHAKEQLGSKFNLIEFHKVILGNGSLPLDILSQVVQYWIEKQLNSRVSV</sequence>
<evidence type="ECO:0000313" key="2">
    <source>
        <dbReference type="Proteomes" id="UP000076078"/>
    </source>
</evidence>
<organism evidence="1 2">
    <name type="scientific">Tieghemostelium lacteum</name>
    <name type="common">Slime mold</name>
    <name type="synonym">Dictyostelium lacteum</name>
    <dbReference type="NCBI Taxonomy" id="361077"/>
    <lineage>
        <taxon>Eukaryota</taxon>
        <taxon>Amoebozoa</taxon>
        <taxon>Evosea</taxon>
        <taxon>Eumycetozoa</taxon>
        <taxon>Dictyostelia</taxon>
        <taxon>Dictyosteliales</taxon>
        <taxon>Raperosteliaceae</taxon>
        <taxon>Tieghemostelium</taxon>
    </lineage>
</organism>
<dbReference type="EMBL" id="LODT01000004">
    <property type="protein sequence ID" value="KYR02309.1"/>
    <property type="molecule type" value="Genomic_DNA"/>
</dbReference>
<dbReference type="AlphaFoldDB" id="A0A152A7U1"/>
<dbReference type="InterPro" id="IPR010281">
    <property type="entry name" value="DUF885"/>
</dbReference>
<name>A0A152A7U1_TIELA</name>